<dbReference type="EMBL" id="MDTQ01000001">
    <property type="protein sequence ID" value="ODC03580.1"/>
    <property type="molecule type" value="Genomic_DNA"/>
</dbReference>
<dbReference type="AlphaFoldDB" id="A0A1E2V986"/>
<dbReference type="RefSeq" id="WP_068997996.1">
    <property type="nucleotide sequence ID" value="NZ_MDTQ01000001.1"/>
</dbReference>
<dbReference type="Proteomes" id="UP000094291">
    <property type="component" value="Unassembled WGS sequence"/>
</dbReference>
<gene>
    <name evidence="1" type="ORF">BFW38_08485</name>
</gene>
<comment type="caution">
    <text evidence="1">The sequence shown here is derived from an EMBL/GenBank/DDBJ whole genome shotgun (WGS) entry which is preliminary data.</text>
</comment>
<accession>A0A1E2V986</accession>
<evidence type="ECO:0000313" key="1">
    <source>
        <dbReference type="EMBL" id="ODC03580.1"/>
    </source>
</evidence>
<name>A0A1E2V986_9GAMM</name>
<proteinExistence type="predicted"/>
<evidence type="ECO:0000313" key="2">
    <source>
        <dbReference type="Proteomes" id="UP000094291"/>
    </source>
</evidence>
<sequence>MPVVIKMNMKGVPTPKGLTVGIRDTQPGDFKLAELMDLIAEVEAEEWLDEHPEAEDAEAFYGIPSIHLSPYWLDE</sequence>
<organism evidence="1 2">
    <name type="scientific">Terasakiispira papahanaumokuakeensis</name>
    <dbReference type="NCBI Taxonomy" id="197479"/>
    <lineage>
        <taxon>Bacteria</taxon>
        <taxon>Pseudomonadati</taxon>
        <taxon>Pseudomonadota</taxon>
        <taxon>Gammaproteobacteria</taxon>
        <taxon>Oceanospirillales</taxon>
        <taxon>Terasakiispira</taxon>
    </lineage>
</organism>
<protein>
    <submittedName>
        <fullName evidence="1">Uncharacterized protein</fullName>
    </submittedName>
</protein>
<reference evidence="1 2" key="1">
    <citation type="submission" date="2016-08" db="EMBL/GenBank/DDBJ databases">
        <authorList>
            <person name="Seilhamer J.J."/>
        </authorList>
    </citation>
    <scope>NUCLEOTIDE SEQUENCE [LARGE SCALE GENOMIC DNA]</scope>
    <source>
        <strain evidence="1 2">PH27A</strain>
    </source>
</reference>
<dbReference type="OrthoDB" id="9768177at2"/>
<keyword evidence="2" id="KW-1185">Reference proteome</keyword>